<gene>
    <name evidence="2" type="ORF">OPV22_003614</name>
</gene>
<protein>
    <submittedName>
        <fullName evidence="2">Uncharacterized protein</fullName>
    </submittedName>
</protein>
<dbReference type="AlphaFoldDB" id="A0AAV8S136"/>
<evidence type="ECO:0000313" key="2">
    <source>
        <dbReference type="EMBL" id="KAJ8513180.1"/>
    </source>
</evidence>
<dbReference type="Proteomes" id="UP001222027">
    <property type="component" value="Unassembled WGS sequence"/>
</dbReference>
<dbReference type="EMBL" id="JAQQAF010000001">
    <property type="protein sequence ID" value="KAJ8513180.1"/>
    <property type="molecule type" value="Genomic_DNA"/>
</dbReference>
<evidence type="ECO:0000256" key="1">
    <source>
        <dbReference type="SAM" id="MobiDB-lite"/>
    </source>
</evidence>
<name>A0AAV8S136_ENSVE</name>
<proteinExistence type="predicted"/>
<sequence length="124" mass="13807">MDWKMDASLSLIDVDNHEGKGGGEESIKNRIRGGRWRRKAIRRVVIRRWAQRDGRTSRNGTRGDGRGGWAVQESRRPTAAVAVVQSETSPVRLRLLVLHGNTDTSLYFTMAMGRLTTTATGDAN</sequence>
<comment type="caution">
    <text evidence="2">The sequence shown here is derived from an EMBL/GenBank/DDBJ whole genome shotgun (WGS) entry which is preliminary data.</text>
</comment>
<reference evidence="2 3" key="1">
    <citation type="submission" date="2022-12" db="EMBL/GenBank/DDBJ databases">
        <title>Chromosome-scale assembly of the Ensete ventricosum genome.</title>
        <authorList>
            <person name="Dussert Y."/>
            <person name="Stocks J."/>
            <person name="Wendawek A."/>
            <person name="Woldeyes F."/>
            <person name="Nichols R.A."/>
            <person name="Borrell J.S."/>
        </authorList>
    </citation>
    <scope>NUCLEOTIDE SEQUENCE [LARGE SCALE GENOMIC DNA]</scope>
    <source>
        <strain evidence="3">cv. Maze</strain>
        <tissue evidence="2">Seeds</tissue>
    </source>
</reference>
<organism evidence="2 3">
    <name type="scientific">Ensete ventricosum</name>
    <name type="common">Abyssinian banana</name>
    <name type="synonym">Musa ensete</name>
    <dbReference type="NCBI Taxonomy" id="4639"/>
    <lineage>
        <taxon>Eukaryota</taxon>
        <taxon>Viridiplantae</taxon>
        <taxon>Streptophyta</taxon>
        <taxon>Embryophyta</taxon>
        <taxon>Tracheophyta</taxon>
        <taxon>Spermatophyta</taxon>
        <taxon>Magnoliopsida</taxon>
        <taxon>Liliopsida</taxon>
        <taxon>Zingiberales</taxon>
        <taxon>Musaceae</taxon>
        <taxon>Ensete</taxon>
    </lineage>
</organism>
<feature type="region of interest" description="Disordered" evidence="1">
    <location>
        <begin position="52"/>
        <end position="84"/>
    </location>
</feature>
<evidence type="ECO:0000313" key="3">
    <source>
        <dbReference type="Proteomes" id="UP001222027"/>
    </source>
</evidence>
<keyword evidence="3" id="KW-1185">Reference proteome</keyword>
<accession>A0AAV8S136</accession>
<feature type="compositionally biased region" description="Basic and acidic residues" evidence="1">
    <location>
        <begin position="52"/>
        <end position="65"/>
    </location>
</feature>